<dbReference type="Gene3D" id="1.10.3580.10">
    <property type="entry name" value="ATP12 ATPase"/>
    <property type="match status" value="1"/>
</dbReference>
<proteinExistence type="inferred from homology"/>
<dbReference type="InterPro" id="IPR011419">
    <property type="entry name" value="ATP12_ATP_synth-F1-assembly"/>
</dbReference>
<evidence type="ECO:0000313" key="5">
    <source>
        <dbReference type="Proteomes" id="UP001220530"/>
    </source>
</evidence>
<dbReference type="RefSeq" id="WP_282219582.1">
    <property type="nucleotide sequence ID" value="NZ_CP118246.1"/>
</dbReference>
<reference evidence="4 5" key="1">
    <citation type="submission" date="2023-02" db="EMBL/GenBank/DDBJ databases">
        <title>Devosia algicola sp. nov., isolated from the phycosphere of marine algae.</title>
        <authorList>
            <person name="Kim J.M."/>
            <person name="Lee J.K."/>
            <person name="Choi B.J."/>
            <person name="Bayburt H."/>
            <person name="Jeon C.O."/>
        </authorList>
    </citation>
    <scope>NUCLEOTIDE SEQUENCE [LARGE SCALE GENOMIC DNA]</scope>
    <source>
        <strain evidence="4 5">G20-9</strain>
    </source>
</reference>
<dbReference type="PANTHER" id="PTHR21013">
    <property type="entry name" value="ATP SYNTHASE MITOCHONDRIAL F1 COMPLEX ASSEMBLY FACTOR 2/ATP12 PROTEIN, MITOCHONDRIAL PRECURSOR"/>
    <property type="match status" value="1"/>
</dbReference>
<evidence type="ECO:0000256" key="3">
    <source>
        <dbReference type="ARBA" id="ARBA00023186"/>
    </source>
</evidence>
<evidence type="ECO:0000313" key="4">
    <source>
        <dbReference type="EMBL" id="WDR03188.1"/>
    </source>
</evidence>
<dbReference type="Pfam" id="PF07542">
    <property type="entry name" value="ATP12"/>
    <property type="match status" value="1"/>
</dbReference>
<dbReference type="PANTHER" id="PTHR21013:SF10">
    <property type="entry name" value="ATP SYNTHASE MITOCHONDRIAL F1 COMPLEX ASSEMBLY FACTOR 2"/>
    <property type="match status" value="1"/>
</dbReference>
<dbReference type="InterPro" id="IPR042272">
    <property type="entry name" value="ATP12_ATP_synth-F1-assembly_N"/>
</dbReference>
<dbReference type="SUPFAM" id="SSF160909">
    <property type="entry name" value="ATP12-like"/>
    <property type="match status" value="1"/>
</dbReference>
<gene>
    <name evidence="4" type="ORF">PSQ19_03085</name>
</gene>
<dbReference type="InterPro" id="IPR023335">
    <property type="entry name" value="ATP12_ortho_dom_sf"/>
</dbReference>
<keyword evidence="5" id="KW-1185">Reference proteome</keyword>
<comment type="similarity">
    <text evidence="1">Belongs to the ATP12 family.</text>
</comment>
<dbReference type="Gene3D" id="3.30.2180.10">
    <property type="entry name" value="ATP12-like"/>
    <property type="match status" value="1"/>
</dbReference>
<dbReference type="Proteomes" id="UP001220530">
    <property type="component" value="Chromosome"/>
</dbReference>
<evidence type="ECO:0000256" key="1">
    <source>
        <dbReference type="ARBA" id="ARBA00008231"/>
    </source>
</evidence>
<name>A0ABY7YPD6_9HYPH</name>
<keyword evidence="3" id="KW-0143">Chaperone</keyword>
<accession>A0ABY7YPD6</accession>
<organism evidence="4 5">
    <name type="scientific">Devosia algicola</name>
    <dbReference type="NCBI Taxonomy" id="3026418"/>
    <lineage>
        <taxon>Bacteria</taxon>
        <taxon>Pseudomonadati</taxon>
        <taxon>Pseudomonadota</taxon>
        <taxon>Alphaproteobacteria</taxon>
        <taxon>Hyphomicrobiales</taxon>
        <taxon>Devosiaceae</taxon>
        <taxon>Devosia</taxon>
    </lineage>
</organism>
<protein>
    <submittedName>
        <fullName evidence="4">ATPase</fullName>
    </submittedName>
</protein>
<sequence>MRDQLEEAGKHRDDGYGRAQHHVKNQLPKRFYHQTGVSPVDGGFSVTLDGRSTRTPDKKIPVVVPYADIATHMADEWAAQHEFIDPATMPMVRLINSALESGEDLVPAFRDEVIKFAGNDLLLYRADYPSELVAEQETHWDTALVRVARHFGVSFQPTVGVMHQEQPATTLARLTDVLSHESLLVMTALVSITGLSGSGILAIGLWHKLFTPDEVWTAAHVDEDFQNRQWGVDEEAAERRRLRRVEFDTAVKVLDTLRN</sequence>
<keyword evidence="2" id="KW-0809">Transit peptide</keyword>
<dbReference type="EMBL" id="CP118246">
    <property type="protein sequence ID" value="WDR03188.1"/>
    <property type="molecule type" value="Genomic_DNA"/>
</dbReference>
<evidence type="ECO:0000256" key="2">
    <source>
        <dbReference type="ARBA" id="ARBA00022946"/>
    </source>
</evidence>